<protein>
    <submittedName>
        <fullName evidence="3">Activator of HSP90 ATPase</fullName>
    </submittedName>
</protein>
<feature type="domain" description="Activator of Hsp90 ATPase homologue 1/2-like C-terminal" evidence="2">
    <location>
        <begin position="23"/>
        <end position="156"/>
    </location>
</feature>
<dbReference type="Gene3D" id="3.30.530.20">
    <property type="match status" value="1"/>
</dbReference>
<dbReference type="RefSeq" id="WP_281884659.1">
    <property type="nucleotide sequence ID" value="NZ_BSDP01000001.1"/>
</dbReference>
<evidence type="ECO:0000313" key="4">
    <source>
        <dbReference type="Proteomes" id="UP001144396"/>
    </source>
</evidence>
<organism evidence="3 4">
    <name type="scientific">Agromyces rhizosphaerae</name>
    <dbReference type="NCBI Taxonomy" id="88374"/>
    <lineage>
        <taxon>Bacteria</taxon>
        <taxon>Bacillati</taxon>
        <taxon>Actinomycetota</taxon>
        <taxon>Actinomycetes</taxon>
        <taxon>Micrococcales</taxon>
        <taxon>Microbacteriaceae</taxon>
        <taxon>Agromyces</taxon>
    </lineage>
</organism>
<evidence type="ECO:0000313" key="3">
    <source>
        <dbReference type="EMBL" id="GLI27811.1"/>
    </source>
</evidence>
<reference evidence="3" key="1">
    <citation type="submission" date="2022-12" db="EMBL/GenBank/DDBJ databases">
        <title>Reference genome sequencing for broad-spectrum identification of bacterial and archaeal isolates by mass spectrometry.</title>
        <authorList>
            <person name="Sekiguchi Y."/>
            <person name="Tourlousse D.M."/>
        </authorList>
    </citation>
    <scope>NUCLEOTIDE SEQUENCE</scope>
    <source>
        <strain evidence="3">14</strain>
    </source>
</reference>
<proteinExistence type="inferred from homology"/>
<comment type="caution">
    <text evidence="3">The sequence shown here is derived from an EMBL/GenBank/DDBJ whole genome shotgun (WGS) entry which is preliminary data.</text>
</comment>
<keyword evidence="4" id="KW-1185">Reference proteome</keyword>
<evidence type="ECO:0000259" key="2">
    <source>
        <dbReference type="Pfam" id="PF08327"/>
    </source>
</evidence>
<accession>A0A9W6FPS0</accession>
<dbReference type="EMBL" id="BSDP01000001">
    <property type="protein sequence ID" value="GLI27811.1"/>
    <property type="molecule type" value="Genomic_DNA"/>
</dbReference>
<dbReference type="AlphaFoldDB" id="A0A9W6FPS0"/>
<dbReference type="CDD" id="cd07826">
    <property type="entry name" value="SRPBCC_CalC_Aha1-like_9"/>
    <property type="match status" value="1"/>
</dbReference>
<dbReference type="Pfam" id="PF08327">
    <property type="entry name" value="AHSA1"/>
    <property type="match status" value="1"/>
</dbReference>
<sequence length="162" mass="18287">MTNPVTIDAPAGLPFVEFVREFDAPVEAIFRAHREPDLVAQWLGPRGYEMRIDHWDFVSGGSYDYVHRDPARGAEFGFRGTFHTVREPEIAIQTFEFDGAPDAVSLESMTFERLEGGRTRMRGHAVYPSVEVRDAMVEHGWEEGVVDSYERLDEVVAALVVA</sequence>
<dbReference type="Proteomes" id="UP001144396">
    <property type="component" value="Unassembled WGS sequence"/>
</dbReference>
<dbReference type="InterPro" id="IPR013538">
    <property type="entry name" value="ASHA1/2-like_C"/>
</dbReference>
<comment type="similarity">
    <text evidence="1">Belongs to the AHA1 family.</text>
</comment>
<dbReference type="SUPFAM" id="SSF55961">
    <property type="entry name" value="Bet v1-like"/>
    <property type="match status" value="1"/>
</dbReference>
<name>A0A9W6FPS0_9MICO</name>
<dbReference type="InterPro" id="IPR023393">
    <property type="entry name" value="START-like_dom_sf"/>
</dbReference>
<evidence type="ECO:0000256" key="1">
    <source>
        <dbReference type="ARBA" id="ARBA00006817"/>
    </source>
</evidence>
<gene>
    <name evidence="3" type="ORF">ARHIZOSPH14_20530</name>
</gene>